<gene>
    <name evidence="1" type="ORF">E2C01_041560</name>
</gene>
<reference evidence="1 2" key="1">
    <citation type="submission" date="2019-05" db="EMBL/GenBank/DDBJ databases">
        <title>Another draft genome of Portunus trituberculatus and its Hox gene families provides insights of decapod evolution.</title>
        <authorList>
            <person name="Jeong J.-H."/>
            <person name="Song I."/>
            <person name="Kim S."/>
            <person name="Choi T."/>
            <person name="Kim D."/>
            <person name="Ryu S."/>
            <person name="Kim W."/>
        </authorList>
    </citation>
    <scope>NUCLEOTIDE SEQUENCE [LARGE SCALE GENOMIC DNA]</scope>
    <source>
        <tissue evidence="1">Muscle</tissue>
    </source>
</reference>
<dbReference type="Proteomes" id="UP000324222">
    <property type="component" value="Unassembled WGS sequence"/>
</dbReference>
<dbReference type="AlphaFoldDB" id="A0A5B7FS09"/>
<sequence>MQLMTKNLETVGIEGCGAGPGAKWILYEAVVMGQGLVIPPPWMARGSPAGLLQYQVTVEGLLGKDPLNWLTLCRAVAERQAAGRVTPPPSHLPPPALVLADTLTTHTAKYQGFYIID</sequence>
<organism evidence="1 2">
    <name type="scientific">Portunus trituberculatus</name>
    <name type="common">Swimming crab</name>
    <name type="synonym">Neptunus trituberculatus</name>
    <dbReference type="NCBI Taxonomy" id="210409"/>
    <lineage>
        <taxon>Eukaryota</taxon>
        <taxon>Metazoa</taxon>
        <taxon>Ecdysozoa</taxon>
        <taxon>Arthropoda</taxon>
        <taxon>Crustacea</taxon>
        <taxon>Multicrustacea</taxon>
        <taxon>Malacostraca</taxon>
        <taxon>Eumalacostraca</taxon>
        <taxon>Eucarida</taxon>
        <taxon>Decapoda</taxon>
        <taxon>Pleocyemata</taxon>
        <taxon>Brachyura</taxon>
        <taxon>Eubrachyura</taxon>
        <taxon>Portunoidea</taxon>
        <taxon>Portunidae</taxon>
        <taxon>Portuninae</taxon>
        <taxon>Portunus</taxon>
    </lineage>
</organism>
<keyword evidence="2" id="KW-1185">Reference proteome</keyword>
<evidence type="ECO:0000313" key="1">
    <source>
        <dbReference type="EMBL" id="MPC47803.1"/>
    </source>
</evidence>
<dbReference type="EMBL" id="VSRR010007929">
    <property type="protein sequence ID" value="MPC47803.1"/>
    <property type="molecule type" value="Genomic_DNA"/>
</dbReference>
<evidence type="ECO:0000313" key="2">
    <source>
        <dbReference type="Proteomes" id="UP000324222"/>
    </source>
</evidence>
<protein>
    <submittedName>
        <fullName evidence="1">Uncharacterized protein</fullName>
    </submittedName>
</protein>
<name>A0A5B7FS09_PORTR</name>
<proteinExistence type="predicted"/>
<comment type="caution">
    <text evidence="1">The sequence shown here is derived from an EMBL/GenBank/DDBJ whole genome shotgun (WGS) entry which is preliminary data.</text>
</comment>
<accession>A0A5B7FS09</accession>